<keyword evidence="6" id="KW-0812">Transmembrane</keyword>
<feature type="domain" description="J" evidence="7">
    <location>
        <begin position="27"/>
        <end position="91"/>
    </location>
</feature>
<proteinExistence type="predicted"/>
<protein>
    <recommendedName>
        <fullName evidence="2">DnaJ homolog subfamily C member 16</fullName>
    </recommendedName>
    <alternativeName>
        <fullName evidence="5">Endoplasmic reticulum DNA J domain-containing protein 8</fullName>
    </alternativeName>
</protein>
<dbReference type="PRINTS" id="PR00625">
    <property type="entry name" value="JDOMAIN"/>
</dbReference>
<dbReference type="CDD" id="cd06257">
    <property type="entry name" value="DnaJ"/>
    <property type="match status" value="1"/>
</dbReference>
<evidence type="ECO:0000256" key="6">
    <source>
        <dbReference type="SAM" id="Phobius"/>
    </source>
</evidence>
<evidence type="ECO:0000259" key="7">
    <source>
        <dbReference type="PROSITE" id="PS50076"/>
    </source>
</evidence>
<dbReference type="Gene3D" id="1.10.287.110">
    <property type="entry name" value="DnaJ domain"/>
    <property type="match status" value="1"/>
</dbReference>
<keyword evidence="9" id="KW-1185">Reference proteome</keyword>
<feature type="transmembrane region" description="Helical" evidence="6">
    <location>
        <begin position="540"/>
        <end position="564"/>
    </location>
</feature>
<dbReference type="PROSITE" id="PS00636">
    <property type="entry name" value="DNAJ_1"/>
    <property type="match status" value="1"/>
</dbReference>
<sequence length="782" mass="92248">MNYKQIHFAFVILQIFYFGRICGEVYNPYKILGLNRHATSQEIRRAYKQLAKEWHPDKNDHPEAESNFIQIKQAFELLSDSERRHIYDQHGITDEDSYLYKQRHDYSHYKRFSSDPLEELFGKQFYFDYDVSFYHKLTITTQYYEQTIISKSKFAPYIIIFYSDWCFRCNRLVGTFKKLTETFEPLGIEFATVNVALEQQLLRRTGATDVPSLVLVLNGHCFVYRGSSYMPHNIIEFIRKKMPYNLAPKVQDDTIVGFLSGWIDNRIRCLVVEPRNQTRLRYLIAAYAFQQRVAFGFVNANSNYCKQILQRYQVHPHLDTLLLFNEDSERPIASISMSNIPTETLNNIILSNQYLTLPRLSSQDILEGLCPAEWNRPRKRLCIILVTENSKEHNFAREALRNIARRSEYKTERVRFAYIFKEKQIDFINSLSRGSSDDKLLRIVILWRRDTSRVKYEWINDITLNKRFADNQSLDHVINQTKYQIDSTIQRLLKTSEALTYEAFIKNLLDEHAQDFINKWISKIFYIFDYIIDNIEEEHILATISLLGTIVFMFAVGYAMVYLVKAEEESLKAKGKLSSNVSLKQSRYIPELKLHELRAEKYNGMVRLLKPGCRTIVLITDLKTRPKLIPPFHKAVWPYRRTKTLIFGHMLIEKGFSWYSELLRLSLCESKNLQINPRNCVGTVLALNGHRKYFCMYHAKHPESDRGAKGIESMTRQLIERQDDSETKIFFANGGTDESDDSEPRILLEENLLEGLSNWLDRLFEGTTHRYYINYWPEFFTK</sequence>
<reference evidence="8" key="1">
    <citation type="submission" date="2025-05" db="UniProtKB">
        <authorList>
            <consortium name="EnsemblMetazoa"/>
        </authorList>
    </citation>
    <scope>IDENTIFICATION</scope>
    <source>
        <strain evidence="8">Yale</strain>
    </source>
</reference>
<dbReference type="PROSITE" id="PS50076">
    <property type="entry name" value="DNAJ_2"/>
    <property type="match status" value="1"/>
</dbReference>
<keyword evidence="6" id="KW-1133">Transmembrane helix</keyword>
<accession>A0ABK9MM49</accession>
<evidence type="ECO:0000256" key="1">
    <source>
        <dbReference type="ARBA" id="ARBA00004163"/>
    </source>
</evidence>
<dbReference type="InterPro" id="IPR036249">
    <property type="entry name" value="Thioredoxin-like_sf"/>
</dbReference>
<dbReference type="Pfam" id="PF00226">
    <property type="entry name" value="DnaJ"/>
    <property type="match status" value="1"/>
</dbReference>
<comment type="subcellular location">
    <subcellularLocation>
        <location evidence="1">Endoplasmic reticulum membrane</location>
        <topology evidence="1">Single-pass type IV membrane protein</topology>
    </subcellularLocation>
</comment>
<dbReference type="Gene3D" id="3.40.30.10">
    <property type="entry name" value="Glutaredoxin"/>
    <property type="match status" value="1"/>
</dbReference>
<dbReference type="PANTHER" id="PTHR44303:SF2">
    <property type="entry name" value="DNAJ HOMOLOG SUBFAMILY C MEMBER 16"/>
    <property type="match status" value="1"/>
</dbReference>
<dbReference type="Pfam" id="PF00085">
    <property type="entry name" value="Thioredoxin"/>
    <property type="match status" value="1"/>
</dbReference>
<evidence type="ECO:0000256" key="4">
    <source>
        <dbReference type="ARBA" id="ARBA00035002"/>
    </source>
</evidence>
<evidence type="ECO:0000256" key="3">
    <source>
        <dbReference type="ARBA" id="ARBA00023006"/>
    </source>
</evidence>
<dbReference type="InterPro" id="IPR013766">
    <property type="entry name" value="Thioredoxin_domain"/>
</dbReference>
<keyword evidence="6" id="KW-0472">Membrane</keyword>
<evidence type="ECO:0000313" key="9">
    <source>
        <dbReference type="Proteomes" id="UP000092444"/>
    </source>
</evidence>
<evidence type="ECO:0000313" key="8">
    <source>
        <dbReference type="EnsemblMetazoa" id="GMOY002603.P1885"/>
    </source>
</evidence>
<dbReference type="EnsemblMetazoa" id="GMOY002603.R1885">
    <property type="protein sequence ID" value="GMOY002603.P1885"/>
    <property type="gene ID" value="GMOY002603"/>
</dbReference>
<organism evidence="8 9">
    <name type="scientific">Glossina morsitans morsitans</name>
    <name type="common">Savannah tsetse fly</name>
    <dbReference type="NCBI Taxonomy" id="37546"/>
    <lineage>
        <taxon>Eukaryota</taxon>
        <taxon>Metazoa</taxon>
        <taxon>Ecdysozoa</taxon>
        <taxon>Arthropoda</taxon>
        <taxon>Hexapoda</taxon>
        <taxon>Insecta</taxon>
        <taxon>Pterygota</taxon>
        <taxon>Neoptera</taxon>
        <taxon>Endopterygota</taxon>
        <taxon>Diptera</taxon>
        <taxon>Brachycera</taxon>
        <taxon>Muscomorpha</taxon>
        <taxon>Hippoboscoidea</taxon>
        <taxon>Glossinidae</taxon>
        <taxon>Glossina</taxon>
    </lineage>
</organism>
<dbReference type="SUPFAM" id="SSF52833">
    <property type="entry name" value="Thioredoxin-like"/>
    <property type="match status" value="1"/>
</dbReference>
<dbReference type="InterPro" id="IPR036869">
    <property type="entry name" value="J_dom_sf"/>
</dbReference>
<comment type="function">
    <text evidence="4">Plays an important role in regulating the size of autophagosomes during the formation process.</text>
</comment>
<name>A0ABK9MM49_GLOMM</name>
<dbReference type="InterPro" id="IPR018253">
    <property type="entry name" value="DnaJ_domain_CS"/>
</dbReference>
<dbReference type="InterPro" id="IPR001623">
    <property type="entry name" value="DnaJ_domain"/>
</dbReference>
<evidence type="ECO:0000256" key="2">
    <source>
        <dbReference type="ARBA" id="ARBA00020921"/>
    </source>
</evidence>
<keyword evidence="3" id="KW-0072">Autophagy</keyword>
<dbReference type="EMBL" id="CCAG010008949">
    <property type="status" value="NOT_ANNOTATED_CDS"/>
    <property type="molecule type" value="Genomic_DNA"/>
</dbReference>
<dbReference type="PANTHER" id="PTHR44303">
    <property type="entry name" value="DNAJ HOMOLOG SUBFAMILY C MEMBER 16"/>
    <property type="match status" value="1"/>
</dbReference>
<dbReference type="SMART" id="SM00271">
    <property type="entry name" value="DnaJ"/>
    <property type="match status" value="1"/>
</dbReference>
<dbReference type="SUPFAM" id="SSF46565">
    <property type="entry name" value="Chaperone J-domain"/>
    <property type="match status" value="1"/>
</dbReference>
<dbReference type="Proteomes" id="UP000092444">
    <property type="component" value="Unassembled WGS sequence"/>
</dbReference>
<dbReference type="InterPro" id="IPR052448">
    <property type="entry name" value="DnaJ_C16_autophagy_reg"/>
</dbReference>
<evidence type="ECO:0000256" key="5">
    <source>
        <dbReference type="ARBA" id="ARBA00035043"/>
    </source>
</evidence>